<dbReference type="Proteomes" id="UP000298471">
    <property type="component" value="Unassembled WGS sequence"/>
</dbReference>
<accession>A0A4Z0Q940</accession>
<dbReference type="InterPro" id="IPR016181">
    <property type="entry name" value="Acyl_CoA_acyltransferase"/>
</dbReference>
<protein>
    <submittedName>
        <fullName evidence="3">GNAT family N-acetyltransferase</fullName>
    </submittedName>
</protein>
<dbReference type="GO" id="GO:0016740">
    <property type="term" value="F:transferase activity"/>
    <property type="evidence" value="ECO:0007669"/>
    <property type="project" value="UniProtKB-KW"/>
</dbReference>
<organism evidence="3 4">
    <name type="scientific">Hymenobacter metallicola</name>
    <dbReference type="NCBI Taxonomy" id="2563114"/>
    <lineage>
        <taxon>Bacteria</taxon>
        <taxon>Pseudomonadati</taxon>
        <taxon>Bacteroidota</taxon>
        <taxon>Cytophagia</taxon>
        <taxon>Cytophagales</taxon>
        <taxon>Hymenobacteraceae</taxon>
        <taxon>Hymenobacter</taxon>
    </lineage>
</organism>
<reference evidence="3 4" key="1">
    <citation type="submission" date="2019-04" db="EMBL/GenBank/DDBJ databases">
        <authorList>
            <person name="Feng G."/>
            <person name="Zhang J."/>
            <person name="Zhu H."/>
        </authorList>
    </citation>
    <scope>NUCLEOTIDE SEQUENCE [LARGE SCALE GENOMIC DNA]</scope>
    <source>
        <strain evidence="3 4">9PBR-1</strain>
    </source>
</reference>
<dbReference type="Pfam" id="PF13480">
    <property type="entry name" value="Acetyltransf_6"/>
    <property type="match status" value="1"/>
</dbReference>
<dbReference type="InterPro" id="IPR038740">
    <property type="entry name" value="BioF2-like_GNAT_dom"/>
</dbReference>
<feature type="region of interest" description="Disordered" evidence="1">
    <location>
        <begin position="1"/>
        <end position="33"/>
    </location>
</feature>
<keyword evidence="4" id="KW-1185">Reference proteome</keyword>
<name>A0A4Z0Q940_9BACT</name>
<dbReference type="EMBL" id="SRMB01000003">
    <property type="protein sequence ID" value="TGE26194.1"/>
    <property type="molecule type" value="Genomic_DNA"/>
</dbReference>
<dbReference type="OrthoDB" id="116151at2"/>
<dbReference type="Gene3D" id="3.40.630.30">
    <property type="match status" value="1"/>
</dbReference>
<keyword evidence="3" id="KW-0808">Transferase</keyword>
<evidence type="ECO:0000256" key="1">
    <source>
        <dbReference type="SAM" id="MobiDB-lite"/>
    </source>
</evidence>
<gene>
    <name evidence="3" type="ORF">E5K02_15395</name>
</gene>
<evidence type="ECO:0000313" key="4">
    <source>
        <dbReference type="Proteomes" id="UP000298471"/>
    </source>
</evidence>
<feature type="domain" description="BioF2-like acetyltransferase" evidence="2">
    <location>
        <begin position="260"/>
        <end position="388"/>
    </location>
</feature>
<proteinExistence type="predicted"/>
<evidence type="ECO:0000259" key="2">
    <source>
        <dbReference type="Pfam" id="PF13480"/>
    </source>
</evidence>
<dbReference type="AlphaFoldDB" id="A0A4Z0Q940"/>
<evidence type="ECO:0000313" key="3">
    <source>
        <dbReference type="EMBL" id="TGE26194.1"/>
    </source>
</evidence>
<dbReference type="SUPFAM" id="SSF55729">
    <property type="entry name" value="Acyl-CoA N-acyltransferases (Nat)"/>
    <property type="match status" value="1"/>
</dbReference>
<sequence>MVKNQPDSIRVFGRGRGGLGHSLAGEQTQRRQEKDERFFHKEREAAFLVGAPGGANLRSSTVGVEGRLKTNAVTPDSRTFERGFYYRSKAVHPGRLPYFYVLFFQPDQFTLLLHYLTFSELDLAAWDACVAAAEQAVPYAQSAWLRATAGRWSAVVERNEATGQYLSVLPLPLKRRPWGRQVYQPAFTQQLGLLTTAGSCHRNLSEYLAAAAGQFRQVYLQLNTANEPPVLPTDFRVASRQTYCLPLQASYETLHRGYTADYRRRLRLNQQLEQPLQVRETHSAAALLRLFREHKGGEVSSLKTRHYRQLEQLIRNLQDLGQARILELKAPTTGELLAGALFVVTPRVIIYLFAAASPAGKKAGAPLLLLNHMIQDYAATPGLVLDFEGGMIPSIARFFANFGARPVPYAALTLTRQPWYLSWKR</sequence>
<comment type="caution">
    <text evidence="3">The sequence shown here is derived from an EMBL/GenBank/DDBJ whole genome shotgun (WGS) entry which is preliminary data.</text>
</comment>